<dbReference type="PROSITE" id="PS50924">
    <property type="entry name" value="MHYT"/>
    <property type="match status" value="1"/>
</dbReference>
<feature type="transmembrane region" description="Helical" evidence="15">
    <location>
        <begin position="58"/>
        <end position="82"/>
    </location>
</feature>
<dbReference type="PRINTS" id="PR00344">
    <property type="entry name" value="BCTRLSENSOR"/>
</dbReference>
<evidence type="ECO:0000256" key="4">
    <source>
        <dbReference type="ARBA" id="ARBA00022475"/>
    </source>
</evidence>
<sequence>MGILENFFLFDTNQIVFVEGSYNYWLVSLSVFIAIFASCISLYVLNQISLVHIKSSRYLLLTTASLALGSAVWSMHFIGMLSFDLCTKVDYNEVWTILSILPSFVASSFTLSYISKDKISFKELALGGIIVGSGIGAMHYMGMAAMDMSPKLLYDPYLFLLSLVVAITLAILALYIRFGLKDIRLQLSNPVVILLSGIVMGIAISGMHYTGMAAARFVSPEGQLIQSHESDQFFLAISVTVAILLFIGSVVLTNIFVRYKDLVQNLQASESRLRAIIETAADAVVMINTKGEIQEFNQSAEKMFGWKSNEVIGQKINMLMPNPHQTEHDNYLSNYLTTGEAKIIGAGREAHGIRKDGSLFPIRLAIGHAKLPQDDLFVGFISDITERKLIEDALKQNEERLRSFIENIPGVAYRCLVDEDWTTIFMSDAIETLAGYPASDFLQPNRVRTFSDIMHPDDKGHVSNMIQNAIYTKDTFVLNYRIIHKNGNIRWVLEYGGVVLDDQGNIKCLDGVILDNTDRKTIEEALIESKEKAEMAAIIKTTFLANMSHEIRTPMNAIIGFTEVLLSGELLDQQRKHLDTVRHSAKSLLRLLNDILNSAKLEKGAVELEEMDFSLIRLIDQIKSAMSIEAKNKGLEFIVNFDPKLDEFYKGDSLRIRQIITNLLGNAIKFTDKGFVKLSVLLDGEVLHFLIRDSGIGISKDRLEKIFDPFTQADVSMSRKYGGTGLGTTISKQLVELMRGRIWVESELGVGSIFHFTLPLVKGKVVQEKPDIEKFKLPRLKVLIVDDVYQNVELISLVLSSNQHTVGVARNGKEAVQTYLGSGSEFDLILMDIQMPEMDGLEATKKIREYEKINSLKRVPIIALSASVFEEDKISAKNAGMDGFVTKPIETEVLFREIAKILNLKLDFVSEEEEQSNSEAEEYFQFQRGIKLFGTESKYLKMLEGFFEDYKSEVNSSISLFDDKQGLRSFLHKLKGVSSNLGISKITNLLTDLEKRLVSDEIQLQDLNQLIKEFNDSFTNLTEHIRYQPNINYKNESDKPLSEEEHRLFLETLEANIFSLARGSIGETQWNKLVSLILKTKHSDSIPYLEERISQFDFESTINELNSIKEIYLG</sequence>
<keyword evidence="4" id="KW-1003">Cell membrane</keyword>
<dbReference type="Pfam" id="PF08447">
    <property type="entry name" value="PAS_3"/>
    <property type="match status" value="1"/>
</dbReference>
<dbReference type="PROSITE" id="PS50113">
    <property type="entry name" value="PAC"/>
    <property type="match status" value="2"/>
</dbReference>
<feature type="domain" description="MHYT" evidence="21">
    <location>
        <begin position="22"/>
        <end position="218"/>
    </location>
</feature>
<feature type="domain" description="PAS" evidence="18">
    <location>
        <begin position="269"/>
        <end position="339"/>
    </location>
</feature>
<feature type="domain" description="HPt" evidence="20">
    <location>
        <begin position="932"/>
        <end position="1028"/>
    </location>
</feature>
<organism evidence="22 23">
    <name type="scientific">Leptospira kobayashii</name>
    <dbReference type="NCBI Taxonomy" id="1917830"/>
    <lineage>
        <taxon>Bacteria</taxon>
        <taxon>Pseudomonadati</taxon>
        <taxon>Spirochaetota</taxon>
        <taxon>Spirochaetia</taxon>
        <taxon>Leptospirales</taxon>
        <taxon>Leptospiraceae</taxon>
        <taxon>Leptospira</taxon>
    </lineage>
</organism>
<evidence type="ECO:0000256" key="2">
    <source>
        <dbReference type="ARBA" id="ARBA00004429"/>
    </source>
</evidence>
<gene>
    <name evidence="22" type="ORF">LPTSP3_g01220</name>
</gene>
<dbReference type="PROSITE" id="PS50110">
    <property type="entry name" value="RESPONSE_REGULATORY"/>
    <property type="match status" value="1"/>
</dbReference>
<dbReference type="InterPro" id="IPR035965">
    <property type="entry name" value="PAS-like_dom_sf"/>
</dbReference>
<dbReference type="SUPFAM" id="SSF47226">
    <property type="entry name" value="Histidine-containing phosphotransfer domain, HPT domain"/>
    <property type="match status" value="1"/>
</dbReference>
<dbReference type="InterPro" id="IPR011006">
    <property type="entry name" value="CheY-like_superfamily"/>
</dbReference>
<feature type="transmembrane region" description="Helical" evidence="15">
    <location>
        <begin position="94"/>
        <end position="114"/>
    </location>
</feature>
<dbReference type="InterPro" id="IPR003661">
    <property type="entry name" value="HisK_dim/P_dom"/>
</dbReference>
<feature type="transmembrane region" description="Helical" evidence="15">
    <location>
        <begin position="126"/>
        <end position="145"/>
    </location>
</feature>
<comment type="subcellular location">
    <subcellularLocation>
        <location evidence="2">Cell inner membrane</location>
        <topology evidence="2">Multi-pass membrane protein</topology>
    </subcellularLocation>
</comment>
<feature type="modified residue" description="4-aspartylphosphate" evidence="14">
    <location>
        <position position="832"/>
    </location>
</feature>
<dbReference type="SUPFAM" id="SSF52172">
    <property type="entry name" value="CheY-like"/>
    <property type="match status" value="1"/>
</dbReference>
<dbReference type="SMART" id="SM00387">
    <property type="entry name" value="HATPase_c"/>
    <property type="match status" value="1"/>
</dbReference>
<evidence type="ECO:0000256" key="9">
    <source>
        <dbReference type="ARBA" id="ARBA00022777"/>
    </source>
</evidence>
<keyword evidence="8 15" id="KW-0812">Transmembrane</keyword>
<dbReference type="SMART" id="SM00448">
    <property type="entry name" value="REC"/>
    <property type="match status" value="1"/>
</dbReference>
<dbReference type="InterPro" id="IPR001610">
    <property type="entry name" value="PAC"/>
</dbReference>
<dbReference type="SMART" id="SM00091">
    <property type="entry name" value="PAS"/>
    <property type="match status" value="2"/>
</dbReference>
<dbReference type="Pfam" id="PF00989">
    <property type="entry name" value="PAS"/>
    <property type="match status" value="1"/>
</dbReference>
<keyword evidence="10" id="KW-0067">ATP-binding</keyword>
<dbReference type="InterPro" id="IPR001789">
    <property type="entry name" value="Sig_transdc_resp-reg_receiver"/>
</dbReference>
<feature type="transmembrane region" description="Helical" evidence="15">
    <location>
        <begin position="24"/>
        <end position="46"/>
    </location>
</feature>
<dbReference type="Gene3D" id="3.30.565.10">
    <property type="entry name" value="Histidine kinase-like ATPase, C-terminal domain"/>
    <property type="match status" value="1"/>
</dbReference>
<dbReference type="PROSITE" id="PS50109">
    <property type="entry name" value="HIS_KIN"/>
    <property type="match status" value="1"/>
</dbReference>
<evidence type="ECO:0000259" key="19">
    <source>
        <dbReference type="PROSITE" id="PS50113"/>
    </source>
</evidence>
<dbReference type="InterPro" id="IPR000014">
    <property type="entry name" value="PAS"/>
</dbReference>
<reference evidence="22 23" key="1">
    <citation type="submission" date="2021-08" db="EMBL/GenBank/DDBJ databases">
        <title>Complete genome sequence of Leptospira kobayashii strain E30.</title>
        <authorList>
            <person name="Nakao R."/>
            <person name="Nakamura S."/>
            <person name="Masuzawa T."/>
            <person name="Koizumi N."/>
        </authorList>
    </citation>
    <scope>NUCLEOTIDE SEQUENCE [LARGE SCALE GENOMIC DNA]</scope>
    <source>
        <strain evidence="22 23">E30</strain>
    </source>
</reference>
<keyword evidence="10" id="KW-0547">Nucleotide-binding</keyword>
<dbReference type="Gene3D" id="3.40.50.2300">
    <property type="match status" value="1"/>
</dbReference>
<feature type="domain" description="PAS" evidence="18">
    <location>
        <begin position="397"/>
        <end position="473"/>
    </location>
</feature>
<dbReference type="SMART" id="SM00086">
    <property type="entry name" value="PAC"/>
    <property type="match status" value="2"/>
</dbReference>
<evidence type="ECO:0000259" key="16">
    <source>
        <dbReference type="PROSITE" id="PS50109"/>
    </source>
</evidence>
<name>A0ABN6K8C8_9LEPT</name>
<feature type="domain" description="PAC" evidence="19">
    <location>
        <begin position="476"/>
        <end position="528"/>
    </location>
</feature>
<feature type="modified residue" description="Phosphohistidine" evidence="13">
    <location>
        <position position="972"/>
    </location>
</feature>
<evidence type="ECO:0000313" key="23">
    <source>
        <dbReference type="Proteomes" id="UP000245263"/>
    </source>
</evidence>
<dbReference type="InterPro" id="IPR005330">
    <property type="entry name" value="MHYT_dom"/>
</dbReference>
<evidence type="ECO:0000256" key="11">
    <source>
        <dbReference type="ARBA" id="ARBA00022989"/>
    </source>
</evidence>
<dbReference type="SUPFAM" id="SSF55874">
    <property type="entry name" value="ATPase domain of HSP90 chaperone/DNA topoisomerase II/histidine kinase"/>
    <property type="match status" value="1"/>
</dbReference>
<dbReference type="Pfam" id="PF02518">
    <property type="entry name" value="HATPase_c"/>
    <property type="match status" value="1"/>
</dbReference>
<dbReference type="SUPFAM" id="SSF55785">
    <property type="entry name" value="PYP-like sensor domain (PAS domain)"/>
    <property type="match status" value="2"/>
</dbReference>
<feature type="transmembrane region" description="Helical" evidence="15">
    <location>
        <begin position="233"/>
        <end position="257"/>
    </location>
</feature>
<dbReference type="Proteomes" id="UP000245263">
    <property type="component" value="Chromosome 1"/>
</dbReference>
<dbReference type="InterPro" id="IPR004358">
    <property type="entry name" value="Sig_transdc_His_kin-like_C"/>
</dbReference>
<evidence type="ECO:0000313" key="22">
    <source>
        <dbReference type="EMBL" id="BDA77192.1"/>
    </source>
</evidence>
<feature type="transmembrane region" description="Helical" evidence="15">
    <location>
        <begin position="192"/>
        <end position="213"/>
    </location>
</feature>
<accession>A0ABN6K8C8</accession>
<evidence type="ECO:0000259" key="18">
    <source>
        <dbReference type="PROSITE" id="PS50112"/>
    </source>
</evidence>
<dbReference type="InterPro" id="IPR000700">
    <property type="entry name" value="PAS-assoc_C"/>
</dbReference>
<keyword evidence="12 15" id="KW-0472">Membrane</keyword>
<comment type="catalytic activity">
    <reaction evidence="1">
        <text>ATP + protein L-histidine = ADP + protein N-phospho-L-histidine.</text>
        <dbReference type="EC" id="2.7.13.3"/>
    </reaction>
</comment>
<dbReference type="InterPro" id="IPR036890">
    <property type="entry name" value="HATPase_C_sf"/>
</dbReference>
<feature type="domain" description="Response regulatory" evidence="17">
    <location>
        <begin position="781"/>
        <end position="902"/>
    </location>
</feature>
<protein>
    <recommendedName>
        <fullName evidence="3">histidine kinase</fullName>
        <ecNumber evidence="3">2.7.13.3</ecNumber>
    </recommendedName>
</protein>
<dbReference type="CDD" id="cd00130">
    <property type="entry name" value="PAS"/>
    <property type="match status" value="2"/>
</dbReference>
<feature type="domain" description="PAC" evidence="19">
    <location>
        <begin position="346"/>
        <end position="396"/>
    </location>
</feature>
<dbReference type="InterPro" id="IPR013767">
    <property type="entry name" value="PAS_fold"/>
</dbReference>
<evidence type="ECO:0000256" key="10">
    <source>
        <dbReference type="ARBA" id="ARBA00022840"/>
    </source>
</evidence>
<dbReference type="EC" id="2.7.13.3" evidence="3"/>
<dbReference type="CDD" id="cd17546">
    <property type="entry name" value="REC_hyHK_CKI1_RcsC-like"/>
    <property type="match status" value="1"/>
</dbReference>
<dbReference type="Gene3D" id="3.30.450.20">
    <property type="entry name" value="PAS domain"/>
    <property type="match status" value="2"/>
</dbReference>
<keyword evidence="6 14" id="KW-0597">Phosphoprotein</keyword>
<keyword evidence="7" id="KW-0808">Transferase</keyword>
<dbReference type="Gene3D" id="1.20.120.160">
    <property type="entry name" value="HPT domain"/>
    <property type="match status" value="1"/>
</dbReference>
<evidence type="ECO:0000259" key="17">
    <source>
        <dbReference type="PROSITE" id="PS50110"/>
    </source>
</evidence>
<dbReference type="Pfam" id="PF00072">
    <property type="entry name" value="Response_reg"/>
    <property type="match status" value="1"/>
</dbReference>
<evidence type="ECO:0000259" key="20">
    <source>
        <dbReference type="PROSITE" id="PS50894"/>
    </source>
</evidence>
<evidence type="ECO:0000256" key="14">
    <source>
        <dbReference type="PROSITE-ProRule" id="PRU00169"/>
    </source>
</evidence>
<evidence type="ECO:0000259" key="21">
    <source>
        <dbReference type="PROSITE" id="PS50924"/>
    </source>
</evidence>
<dbReference type="Pfam" id="PF03707">
    <property type="entry name" value="MHYT"/>
    <property type="match status" value="3"/>
</dbReference>
<dbReference type="PANTHER" id="PTHR43047">
    <property type="entry name" value="TWO-COMPONENT HISTIDINE PROTEIN KINASE"/>
    <property type="match status" value="1"/>
</dbReference>
<evidence type="ECO:0000256" key="12">
    <source>
        <dbReference type="ARBA" id="ARBA00023136"/>
    </source>
</evidence>
<dbReference type="Pfam" id="PF00512">
    <property type="entry name" value="HisKA"/>
    <property type="match status" value="1"/>
</dbReference>
<proteinExistence type="predicted"/>
<dbReference type="InterPro" id="IPR005467">
    <property type="entry name" value="His_kinase_dom"/>
</dbReference>
<dbReference type="SMART" id="SM00388">
    <property type="entry name" value="HisKA"/>
    <property type="match status" value="1"/>
</dbReference>
<dbReference type="SUPFAM" id="SSF47384">
    <property type="entry name" value="Homodimeric domain of signal transducing histidine kinase"/>
    <property type="match status" value="1"/>
</dbReference>
<dbReference type="RefSeq" id="WP_109021803.1">
    <property type="nucleotide sequence ID" value="NZ_AP025028.1"/>
</dbReference>
<evidence type="ECO:0000256" key="6">
    <source>
        <dbReference type="ARBA" id="ARBA00022553"/>
    </source>
</evidence>
<dbReference type="CDD" id="cd00082">
    <property type="entry name" value="HisKA"/>
    <property type="match status" value="1"/>
</dbReference>
<evidence type="ECO:0000256" key="8">
    <source>
        <dbReference type="ARBA" id="ARBA00022692"/>
    </source>
</evidence>
<dbReference type="InterPro" id="IPR003594">
    <property type="entry name" value="HATPase_dom"/>
</dbReference>
<evidence type="ECO:0000256" key="3">
    <source>
        <dbReference type="ARBA" id="ARBA00012438"/>
    </source>
</evidence>
<keyword evidence="9" id="KW-0418">Kinase</keyword>
<keyword evidence="11 15" id="KW-1133">Transmembrane helix</keyword>
<feature type="transmembrane region" description="Helical" evidence="15">
    <location>
        <begin position="157"/>
        <end position="180"/>
    </location>
</feature>
<dbReference type="PROSITE" id="PS50112">
    <property type="entry name" value="PAS"/>
    <property type="match status" value="2"/>
</dbReference>
<evidence type="ECO:0000256" key="13">
    <source>
        <dbReference type="PROSITE-ProRule" id="PRU00110"/>
    </source>
</evidence>
<dbReference type="InterPro" id="IPR036097">
    <property type="entry name" value="HisK_dim/P_sf"/>
</dbReference>
<dbReference type="Gene3D" id="1.10.287.130">
    <property type="match status" value="1"/>
</dbReference>
<dbReference type="InterPro" id="IPR013655">
    <property type="entry name" value="PAS_fold_3"/>
</dbReference>
<dbReference type="PROSITE" id="PS50894">
    <property type="entry name" value="HPT"/>
    <property type="match status" value="1"/>
</dbReference>
<dbReference type="NCBIfam" id="TIGR00229">
    <property type="entry name" value="sensory_box"/>
    <property type="match status" value="2"/>
</dbReference>
<keyword evidence="23" id="KW-1185">Reference proteome</keyword>
<evidence type="ECO:0000256" key="1">
    <source>
        <dbReference type="ARBA" id="ARBA00000085"/>
    </source>
</evidence>
<feature type="domain" description="Histidine kinase" evidence="16">
    <location>
        <begin position="546"/>
        <end position="762"/>
    </location>
</feature>
<evidence type="ECO:0000256" key="7">
    <source>
        <dbReference type="ARBA" id="ARBA00022679"/>
    </source>
</evidence>
<dbReference type="EMBL" id="AP025028">
    <property type="protein sequence ID" value="BDA77192.1"/>
    <property type="molecule type" value="Genomic_DNA"/>
</dbReference>
<dbReference type="InterPro" id="IPR036641">
    <property type="entry name" value="HPT_dom_sf"/>
</dbReference>
<evidence type="ECO:0000256" key="5">
    <source>
        <dbReference type="ARBA" id="ARBA00022519"/>
    </source>
</evidence>
<evidence type="ECO:0000256" key="15">
    <source>
        <dbReference type="PROSITE-ProRule" id="PRU00244"/>
    </source>
</evidence>
<dbReference type="CDD" id="cd16922">
    <property type="entry name" value="HATPase_EvgS-ArcB-TorS-like"/>
    <property type="match status" value="1"/>
</dbReference>
<keyword evidence="5" id="KW-0997">Cell inner membrane</keyword>
<dbReference type="InterPro" id="IPR008207">
    <property type="entry name" value="Sig_transdc_His_kin_Hpt_dom"/>
</dbReference>